<feature type="transmembrane region" description="Helical" evidence="1">
    <location>
        <begin position="179"/>
        <end position="198"/>
    </location>
</feature>
<organism evidence="2 3">
    <name type="scientific">Oceanobacillus neutriphilus</name>
    <dbReference type="NCBI Taxonomy" id="531815"/>
    <lineage>
        <taxon>Bacteria</taxon>
        <taxon>Bacillati</taxon>
        <taxon>Bacillota</taxon>
        <taxon>Bacilli</taxon>
        <taxon>Bacillales</taxon>
        <taxon>Bacillaceae</taxon>
        <taxon>Oceanobacillus</taxon>
    </lineage>
</organism>
<keyword evidence="1" id="KW-0472">Membrane</keyword>
<evidence type="ECO:0000313" key="3">
    <source>
        <dbReference type="Proteomes" id="UP000641206"/>
    </source>
</evidence>
<accession>A0ABQ2P2J1</accession>
<proteinExistence type="predicted"/>
<dbReference type="Proteomes" id="UP000641206">
    <property type="component" value="Unassembled WGS sequence"/>
</dbReference>
<keyword evidence="1" id="KW-0812">Transmembrane</keyword>
<evidence type="ECO:0008006" key="4">
    <source>
        <dbReference type="Google" id="ProtNLM"/>
    </source>
</evidence>
<dbReference type="EMBL" id="BMLW01000019">
    <property type="protein sequence ID" value="GGP16367.1"/>
    <property type="molecule type" value="Genomic_DNA"/>
</dbReference>
<feature type="transmembrane region" description="Helical" evidence="1">
    <location>
        <begin position="86"/>
        <end position="114"/>
    </location>
</feature>
<keyword evidence="1" id="KW-1133">Transmembrane helix</keyword>
<dbReference type="RefSeq" id="WP_188737956.1">
    <property type="nucleotide sequence ID" value="NZ_BMLW01000019.1"/>
</dbReference>
<keyword evidence="3" id="KW-1185">Reference proteome</keyword>
<gene>
    <name evidence="2" type="ORF">GCM10011346_48080</name>
</gene>
<name>A0ABQ2P2J1_9BACI</name>
<feature type="transmembrane region" description="Helical" evidence="1">
    <location>
        <begin position="18"/>
        <end position="38"/>
    </location>
</feature>
<reference evidence="3" key="1">
    <citation type="journal article" date="2019" name="Int. J. Syst. Evol. Microbiol.">
        <title>The Global Catalogue of Microorganisms (GCM) 10K type strain sequencing project: providing services to taxonomists for standard genome sequencing and annotation.</title>
        <authorList>
            <consortium name="The Broad Institute Genomics Platform"/>
            <consortium name="The Broad Institute Genome Sequencing Center for Infectious Disease"/>
            <person name="Wu L."/>
            <person name="Ma J."/>
        </authorList>
    </citation>
    <scope>NUCLEOTIDE SEQUENCE [LARGE SCALE GENOMIC DNA]</scope>
    <source>
        <strain evidence="3">CGMCC 1.7693</strain>
    </source>
</reference>
<protein>
    <recommendedName>
        <fullName evidence="4">ABC-2 family transporter protein</fullName>
    </recommendedName>
</protein>
<feature type="transmembrane region" description="Helical" evidence="1">
    <location>
        <begin position="144"/>
        <end position="167"/>
    </location>
</feature>
<comment type="caution">
    <text evidence="2">The sequence shown here is derived from an EMBL/GenBank/DDBJ whole genome shotgun (WGS) entry which is preliminary data.</text>
</comment>
<feature type="transmembrane region" description="Helical" evidence="1">
    <location>
        <begin position="44"/>
        <end position="66"/>
    </location>
</feature>
<evidence type="ECO:0000256" key="1">
    <source>
        <dbReference type="SAM" id="Phobius"/>
    </source>
</evidence>
<feature type="transmembrane region" description="Helical" evidence="1">
    <location>
        <begin position="247"/>
        <end position="265"/>
    </location>
</feature>
<evidence type="ECO:0000313" key="2">
    <source>
        <dbReference type="EMBL" id="GGP16367.1"/>
    </source>
</evidence>
<sequence>MNVWGFLFKKEIRLMRSFWMTAGLVILLISMMGGYLATRFHSGVPSLILFMLMFFHSFYLLLYLLVSLRKETRNLPIWMQSPQSGILLLSVKFGAGFLLMLGSLVLSLLLWLWVVNLDIQTSLYQGGAYFQSLTAIEDLIKEHWILSFVVFAQRGLFLAGLGVLLYFSVDLLKYTLKGWRWLLGFGLFIAGVFITIWFSNTELFAFMFHWGKLDLSDFSTLSSSGTFQGPPIVTIFRSFFPSYAGDIIFKFLLAAVCFFISTWLLDRKVEV</sequence>